<keyword evidence="10" id="KW-1185">Reference proteome</keyword>
<evidence type="ECO:0000256" key="8">
    <source>
        <dbReference type="SAM" id="Phobius"/>
    </source>
</evidence>
<protein>
    <recommendedName>
        <fullName evidence="11">ADP,ATP carrier protein</fullName>
    </recommendedName>
</protein>
<keyword evidence="7" id="KW-0813">Transport</keyword>
<comment type="caution">
    <text evidence="9">The sequence shown here is derived from an EMBL/GenBank/DDBJ whole genome shotgun (WGS) entry which is preliminary data.</text>
</comment>
<comment type="subcellular location">
    <subcellularLocation>
        <location evidence="1">Membrane</location>
        <topology evidence="1">Multi-pass membrane protein</topology>
    </subcellularLocation>
</comment>
<dbReference type="SUPFAM" id="SSF103506">
    <property type="entry name" value="Mitochondrial carrier"/>
    <property type="match status" value="1"/>
</dbReference>
<evidence type="ECO:0000313" key="9">
    <source>
        <dbReference type="EMBL" id="KAJ2846223.1"/>
    </source>
</evidence>
<feature type="repeat" description="Solcar" evidence="6">
    <location>
        <begin position="136"/>
        <end position="224"/>
    </location>
</feature>
<comment type="similarity">
    <text evidence="7">Belongs to the mitochondrial carrier (TC 2.A.29) family.</text>
</comment>
<proteinExistence type="inferred from homology"/>
<evidence type="ECO:0008006" key="11">
    <source>
        <dbReference type="Google" id="ProtNLM"/>
    </source>
</evidence>
<evidence type="ECO:0000313" key="10">
    <source>
        <dbReference type="Proteomes" id="UP001139887"/>
    </source>
</evidence>
<evidence type="ECO:0000256" key="2">
    <source>
        <dbReference type="ARBA" id="ARBA00022692"/>
    </source>
</evidence>
<feature type="transmembrane region" description="Helical" evidence="8">
    <location>
        <begin position="137"/>
        <end position="157"/>
    </location>
</feature>
<sequence length="228" mass="25619">MELFLRLYTAHGIGFLWNGYWADALAYYPHRITEYFVKQVLEDAFAPSSWCDKIADQVGIFVAYPFKLASTRMVFDMTLNDTLKYSSITDYFAVTLKDGGVSLLFTGYLLDKGVDSLTSALREKADKTIEQLQQNHSFANLWVITAVVYSCIEFVAFPAKLVRYNMQLQAALPKELYAGAIDCCIKIYRAGGFKAFYSGITLSLAAVSLFALLITAVNRSNYSKAKME</sequence>
<dbReference type="InterPro" id="IPR018108">
    <property type="entry name" value="MCP_transmembrane"/>
</dbReference>
<dbReference type="Gene3D" id="1.50.40.10">
    <property type="entry name" value="Mitochondrial carrier domain"/>
    <property type="match status" value="1"/>
</dbReference>
<accession>A0A9W8LW88</accession>
<dbReference type="Pfam" id="PF00153">
    <property type="entry name" value="Mito_carr"/>
    <property type="match status" value="1"/>
</dbReference>
<evidence type="ECO:0000256" key="1">
    <source>
        <dbReference type="ARBA" id="ARBA00004141"/>
    </source>
</evidence>
<feature type="transmembrane region" description="Helical" evidence="8">
    <location>
        <begin position="195"/>
        <end position="217"/>
    </location>
</feature>
<dbReference type="Proteomes" id="UP001139887">
    <property type="component" value="Unassembled WGS sequence"/>
</dbReference>
<dbReference type="EMBL" id="JANBUW010000593">
    <property type="protein sequence ID" value="KAJ2846223.1"/>
    <property type="molecule type" value="Genomic_DNA"/>
</dbReference>
<evidence type="ECO:0000256" key="6">
    <source>
        <dbReference type="PROSITE-ProRule" id="PRU00282"/>
    </source>
</evidence>
<organism evidence="9 10">
    <name type="scientific">Coemansia brasiliensis</name>
    <dbReference type="NCBI Taxonomy" id="2650707"/>
    <lineage>
        <taxon>Eukaryota</taxon>
        <taxon>Fungi</taxon>
        <taxon>Fungi incertae sedis</taxon>
        <taxon>Zoopagomycota</taxon>
        <taxon>Kickxellomycotina</taxon>
        <taxon>Kickxellomycetes</taxon>
        <taxon>Kickxellales</taxon>
        <taxon>Kickxellaceae</taxon>
        <taxon>Coemansia</taxon>
    </lineage>
</organism>
<dbReference type="PROSITE" id="PS50920">
    <property type="entry name" value="SOLCAR"/>
    <property type="match status" value="1"/>
</dbReference>
<gene>
    <name evidence="9" type="ORF">IWW36_004451</name>
</gene>
<keyword evidence="5 6" id="KW-0472">Membrane</keyword>
<keyword evidence="3" id="KW-0677">Repeat</keyword>
<name>A0A9W8LW88_9FUNG</name>
<dbReference type="OrthoDB" id="5585660at2759"/>
<evidence type="ECO:0000256" key="3">
    <source>
        <dbReference type="ARBA" id="ARBA00022737"/>
    </source>
</evidence>
<evidence type="ECO:0000256" key="5">
    <source>
        <dbReference type="ARBA" id="ARBA00023136"/>
    </source>
</evidence>
<dbReference type="AlphaFoldDB" id="A0A9W8LW88"/>
<keyword evidence="2 6" id="KW-0812">Transmembrane</keyword>
<reference evidence="9" key="1">
    <citation type="submission" date="2022-07" db="EMBL/GenBank/DDBJ databases">
        <title>Phylogenomic reconstructions and comparative analyses of Kickxellomycotina fungi.</title>
        <authorList>
            <person name="Reynolds N.K."/>
            <person name="Stajich J.E."/>
            <person name="Barry K."/>
            <person name="Grigoriev I.V."/>
            <person name="Crous P."/>
            <person name="Smith M.E."/>
        </authorList>
    </citation>
    <scope>NUCLEOTIDE SEQUENCE</scope>
    <source>
        <strain evidence="9">NRRL 1566</strain>
    </source>
</reference>
<evidence type="ECO:0000256" key="4">
    <source>
        <dbReference type="ARBA" id="ARBA00022989"/>
    </source>
</evidence>
<dbReference type="GO" id="GO:0016020">
    <property type="term" value="C:membrane"/>
    <property type="evidence" value="ECO:0007669"/>
    <property type="project" value="UniProtKB-SubCell"/>
</dbReference>
<dbReference type="InterPro" id="IPR023395">
    <property type="entry name" value="MCP_dom_sf"/>
</dbReference>
<evidence type="ECO:0000256" key="7">
    <source>
        <dbReference type="RuleBase" id="RU000488"/>
    </source>
</evidence>
<keyword evidence="4 8" id="KW-1133">Transmembrane helix</keyword>
<dbReference type="PANTHER" id="PTHR24089">
    <property type="entry name" value="SOLUTE CARRIER FAMILY 25"/>
    <property type="match status" value="1"/>
</dbReference>